<feature type="chain" id="PRO_5012548956" description="FlgO domain-containing protein" evidence="1">
    <location>
        <begin position="20"/>
        <end position="209"/>
    </location>
</feature>
<keyword evidence="1" id="KW-0732">Signal</keyword>
<dbReference type="OrthoDB" id="6116374at2"/>
<evidence type="ECO:0000313" key="3">
    <source>
        <dbReference type="EMBL" id="AQS38929.1"/>
    </source>
</evidence>
<dbReference type="Pfam" id="PF17680">
    <property type="entry name" value="FlgO"/>
    <property type="match status" value="1"/>
</dbReference>
<name>A0A1S6HTX2_9GAMM</name>
<accession>A0A1S6HTX2</accession>
<evidence type="ECO:0000256" key="1">
    <source>
        <dbReference type="SAM" id="SignalP"/>
    </source>
</evidence>
<proteinExistence type="predicted"/>
<dbReference type="KEGG" id="spsw:Sps_03812"/>
<dbReference type="InterPro" id="IPR041215">
    <property type="entry name" value="FlgO_dom"/>
</dbReference>
<reference evidence="3 4" key="1">
    <citation type="submission" date="2016-03" db="EMBL/GenBank/DDBJ databases">
        <title>Complete genome sequence of Shewanella psychrophila WP2, a deep sea bacterium isolated from west Pacific sediment.</title>
        <authorList>
            <person name="Xu G."/>
            <person name="Jian H."/>
        </authorList>
    </citation>
    <scope>NUCLEOTIDE SEQUENCE [LARGE SCALE GENOMIC DNA]</scope>
    <source>
        <strain evidence="3 4">WP2</strain>
    </source>
</reference>
<protein>
    <recommendedName>
        <fullName evidence="2">FlgO domain-containing protein</fullName>
    </recommendedName>
</protein>
<dbReference type="InterPro" id="IPR014549">
    <property type="entry name" value="FlgO"/>
</dbReference>
<dbReference type="STRING" id="225848.Sps_03812"/>
<evidence type="ECO:0000313" key="4">
    <source>
        <dbReference type="Proteomes" id="UP000189545"/>
    </source>
</evidence>
<evidence type="ECO:0000259" key="2">
    <source>
        <dbReference type="Pfam" id="PF17680"/>
    </source>
</evidence>
<dbReference type="PROSITE" id="PS51257">
    <property type="entry name" value="PROKAR_LIPOPROTEIN"/>
    <property type="match status" value="1"/>
</dbReference>
<gene>
    <name evidence="3" type="ORF">Sps_03812</name>
</gene>
<sequence>MRKALVFTAALLLSACANSGEGQAKYNLSQGNQLPSTSAINHLSEQIVSELVEQNDELGSDQPLLVATPVLLDSFNETNAVGLQLQQGLIAALHAREFNLVDINVGDNIRVTPQGDFLLTRDWKQLPSGIAVEHVVVSTLSMNTTGLVVNSRIVNITNNRVVSASQGAFNINELPGYLKASEKITSKDGLLYRDPVGGLQQVQVIGGAQ</sequence>
<dbReference type="Proteomes" id="UP000189545">
    <property type="component" value="Chromosome"/>
</dbReference>
<dbReference type="AlphaFoldDB" id="A0A1S6HTX2"/>
<dbReference type="RefSeq" id="WP_077753902.1">
    <property type="nucleotide sequence ID" value="NZ_CP014782.1"/>
</dbReference>
<dbReference type="PIRSF" id="PIRSF028688">
    <property type="entry name" value="UCP_imp_028688"/>
    <property type="match status" value="1"/>
</dbReference>
<dbReference type="EMBL" id="CP014782">
    <property type="protein sequence ID" value="AQS38929.1"/>
    <property type="molecule type" value="Genomic_DNA"/>
</dbReference>
<feature type="domain" description="FlgO" evidence="2">
    <location>
        <begin position="45"/>
        <end position="172"/>
    </location>
</feature>
<feature type="signal peptide" evidence="1">
    <location>
        <begin position="1"/>
        <end position="19"/>
    </location>
</feature>
<keyword evidence="4" id="KW-1185">Reference proteome</keyword>
<organism evidence="3 4">
    <name type="scientific">Shewanella psychrophila</name>
    <dbReference type="NCBI Taxonomy" id="225848"/>
    <lineage>
        <taxon>Bacteria</taxon>
        <taxon>Pseudomonadati</taxon>
        <taxon>Pseudomonadota</taxon>
        <taxon>Gammaproteobacteria</taxon>
        <taxon>Alteromonadales</taxon>
        <taxon>Shewanellaceae</taxon>
        <taxon>Shewanella</taxon>
    </lineage>
</organism>